<evidence type="ECO:0000313" key="1">
    <source>
        <dbReference type="EMBL" id="OQP59502.1"/>
    </source>
</evidence>
<dbReference type="EMBL" id="LVYD01000078">
    <property type="protein sequence ID" value="OQP59502.1"/>
    <property type="molecule type" value="Genomic_DNA"/>
</dbReference>
<dbReference type="InterPro" id="IPR011042">
    <property type="entry name" value="6-blade_b-propeller_TolB-like"/>
</dbReference>
<gene>
    <name evidence="1" type="ORF">A3860_37330</name>
</gene>
<protein>
    <recommendedName>
        <fullName evidence="3">ScyD/ScyE family protein</fullName>
    </recommendedName>
</protein>
<dbReference type="AlphaFoldDB" id="A0A1V9FME3"/>
<reference evidence="1 2" key="1">
    <citation type="submission" date="2016-03" db="EMBL/GenBank/DDBJ databases">
        <title>Niastella vici sp. nov., isolated from farmland soil.</title>
        <authorList>
            <person name="Chen L."/>
            <person name="Wang D."/>
            <person name="Yang S."/>
            <person name="Wang G."/>
        </authorList>
    </citation>
    <scope>NUCLEOTIDE SEQUENCE [LARGE SCALE GENOMIC DNA]</scope>
    <source>
        <strain evidence="1 2">DJ57</strain>
    </source>
</reference>
<organism evidence="1 2">
    <name type="scientific">Niastella vici</name>
    <dbReference type="NCBI Taxonomy" id="1703345"/>
    <lineage>
        <taxon>Bacteria</taxon>
        <taxon>Pseudomonadati</taxon>
        <taxon>Bacteroidota</taxon>
        <taxon>Chitinophagia</taxon>
        <taxon>Chitinophagales</taxon>
        <taxon>Chitinophagaceae</taxon>
        <taxon>Niastella</taxon>
    </lineage>
</organism>
<dbReference type="STRING" id="1703345.A3860_37330"/>
<dbReference type="Proteomes" id="UP000192796">
    <property type="component" value="Unassembled WGS sequence"/>
</dbReference>
<dbReference type="PROSITE" id="PS51257">
    <property type="entry name" value="PROKAR_LIPOPROTEIN"/>
    <property type="match status" value="1"/>
</dbReference>
<dbReference type="Gene3D" id="2.120.10.30">
    <property type="entry name" value="TolB, C-terminal domain"/>
    <property type="match status" value="2"/>
</dbReference>
<keyword evidence="2" id="KW-1185">Reference proteome</keyword>
<comment type="caution">
    <text evidence="1">The sequence shown here is derived from an EMBL/GenBank/DDBJ whole genome shotgun (WGS) entry which is preliminary data.</text>
</comment>
<proteinExistence type="predicted"/>
<name>A0A1V9FME3_9BACT</name>
<evidence type="ECO:0008006" key="3">
    <source>
        <dbReference type="Google" id="ProtNLM"/>
    </source>
</evidence>
<dbReference type="NCBIfam" id="NF033206">
    <property type="entry name" value="ScyE_fam"/>
    <property type="match status" value="1"/>
</dbReference>
<dbReference type="InterPro" id="IPR048031">
    <property type="entry name" value="ScyD/ScyE-like"/>
</dbReference>
<accession>A0A1V9FME3</accession>
<sequence length="382" mass="40037">MKCSTRLIAIGIPAFLAMYSCQKGLKTTDQPDLNERVTLLNARSSTVIQGTVSVFATGFNNPRGLKFGPDGNLYVAEGGVGGTNSTVGQCTQAPFPVGPYVGSPVSGRISKVNAAGIRTTITDNLPSSATSVNLGSFVSGVADVEFIGNQLYALLAGAGCSHGVPNIPNGIIKVNANGSWTWVANLSAWQQSHPVAQPEEDDFEPDGTWYSMVAVRGDLYALEPNHGELVKVTTGGDISRVIDISASQGHIVPTALAYKGNFYMGNLDTFPIPGNESKLYKITPSGQIKVVAEGLNTVLGLVFDDRDRMYVLEMTVGAPFPTPGMGRVLQIDPAGNTTIIASGLSLPTGMTMGPDGNLYVSNWGFGPTAIGGGQILKITLTH</sequence>
<dbReference type="RefSeq" id="WP_081154681.1">
    <property type="nucleotide sequence ID" value="NZ_LVYD01000078.1"/>
</dbReference>
<dbReference type="SUPFAM" id="SSF63829">
    <property type="entry name" value="Calcium-dependent phosphotriesterase"/>
    <property type="match status" value="1"/>
</dbReference>
<evidence type="ECO:0000313" key="2">
    <source>
        <dbReference type="Proteomes" id="UP000192796"/>
    </source>
</evidence>